<proteinExistence type="predicted"/>
<accession>A0ACC1YG98</accession>
<evidence type="ECO:0000313" key="1">
    <source>
        <dbReference type="EMBL" id="KAJ4721695.1"/>
    </source>
</evidence>
<organism evidence="1 2">
    <name type="scientific">Melia azedarach</name>
    <name type="common">Chinaberry tree</name>
    <dbReference type="NCBI Taxonomy" id="155640"/>
    <lineage>
        <taxon>Eukaryota</taxon>
        <taxon>Viridiplantae</taxon>
        <taxon>Streptophyta</taxon>
        <taxon>Embryophyta</taxon>
        <taxon>Tracheophyta</taxon>
        <taxon>Spermatophyta</taxon>
        <taxon>Magnoliopsida</taxon>
        <taxon>eudicotyledons</taxon>
        <taxon>Gunneridae</taxon>
        <taxon>Pentapetalae</taxon>
        <taxon>rosids</taxon>
        <taxon>malvids</taxon>
        <taxon>Sapindales</taxon>
        <taxon>Meliaceae</taxon>
        <taxon>Melia</taxon>
    </lineage>
</organism>
<sequence length="241" mass="28217">MLSMEYFQTIWCPHVLCLRLAPILVVSSAKKAKEIMKTHDLQFSSRPAFLGQQTLSYKCSDLDFAPYNDYWREMRKLCTVQLFSSNKVQQFRSIREDGSFRMIERVSKLAIVSKPVNLSEMMMSLTSTITCRLVFDKRYEDEATVIWAMTYLMKNPRMMKKAQEQIRQLFRNKGFVDEDEVQRLEYLKAVVKETMRLQPALPRLVPRESTEKCTIDRYVIPPKTIVYVNAWATGRDPEALG</sequence>
<keyword evidence="2" id="KW-1185">Reference proteome</keyword>
<evidence type="ECO:0000313" key="2">
    <source>
        <dbReference type="Proteomes" id="UP001164539"/>
    </source>
</evidence>
<protein>
    <submittedName>
        <fullName evidence="1">Cytochrome P450</fullName>
    </submittedName>
</protein>
<dbReference type="EMBL" id="CM051397">
    <property type="protein sequence ID" value="KAJ4721695.1"/>
    <property type="molecule type" value="Genomic_DNA"/>
</dbReference>
<reference evidence="1 2" key="1">
    <citation type="journal article" date="2023" name="Science">
        <title>Complex scaffold remodeling in plant triterpene biosynthesis.</title>
        <authorList>
            <person name="De La Pena R."/>
            <person name="Hodgson H."/>
            <person name="Liu J.C."/>
            <person name="Stephenson M.J."/>
            <person name="Martin A.C."/>
            <person name="Owen C."/>
            <person name="Harkess A."/>
            <person name="Leebens-Mack J."/>
            <person name="Jimenez L.E."/>
            <person name="Osbourn A."/>
            <person name="Sattely E.S."/>
        </authorList>
    </citation>
    <scope>NUCLEOTIDE SEQUENCE [LARGE SCALE GENOMIC DNA]</scope>
    <source>
        <strain evidence="2">cv. JPN11</strain>
        <tissue evidence="1">Leaf</tissue>
    </source>
</reference>
<name>A0ACC1YG98_MELAZ</name>
<gene>
    <name evidence="1" type="ORF">OWV82_009351</name>
</gene>
<dbReference type="Proteomes" id="UP001164539">
    <property type="component" value="Chromosome 4"/>
</dbReference>
<comment type="caution">
    <text evidence="1">The sequence shown here is derived from an EMBL/GenBank/DDBJ whole genome shotgun (WGS) entry which is preliminary data.</text>
</comment>